<comment type="caution">
    <text evidence="3">The sequence shown here is derived from an EMBL/GenBank/DDBJ whole genome shotgun (WGS) entry which is preliminary data.</text>
</comment>
<evidence type="ECO:0000313" key="3">
    <source>
        <dbReference type="EMBL" id="GAO38258.1"/>
    </source>
</evidence>
<accession>A0A0E9ML65</accession>
<feature type="region of interest" description="Disordered" evidence="1">
    <location>
        <begin position="1"/>
        <end position="20"/>
    </location>
</feature>
<dbReference type="Proteomes" id="UP000033202">
    <property type="component" value="Unassembled WGS sequence"/>
</dbReference>
<dbReference type="OrthoDB" id="7391081at2"/>
<dbReference type="SUPFAM" id="SSF141371">
    <property type="entry name" value="PilZ domain-like"/>
    <property type="match status" value="1"/>
</dbReference>
<evidence type="ECO:0000256" key="1">
    <source>
        <dbReference type="SAM" id="MobiDB-lite"/>
    </source>
</evidence>
<dbReference type="RefSeq" id="WP_046347112.1">
    <property type="nucleotide sequence ID" value="NZ_BBWU01000010.1"/>
</dbReference>
<protein>
    <recommendedName>
        <fullName evidence="2">PilZ domain-containing protein</fullName>
    </recommendedName>
</protein>
<dbReference type="InterPro" id="IPR009875">
    <property type="entry name" value="PilZ_domain"/>
</dbReference>
<dbReference type="GO" id="GO:0035438">
    <property type="term" value="F:cyclic-di-GMP binding"/>
    <property type="evidence" value="ECO:0007669"/>
    <property type="project" value="InterPro"/>
</dbReference>
<reference evidence="3 4" key="1">
    <citation type="submission" date="2015-04" db="EMBL/GenBank/DDBJ databases">
        <title>Whole genome shotgun sequence of Sphingomonas changbaiensis NBRC 104936.</title>
        <authorList>
            <person name="Katano-Makiyama Y."/>
            <person name="Hosoyama A."/>
            <person name="Hashimoto M."/>
            <person name="Noguchi M."/>
            <person name="Tsuchikane K."/>
            <person name="Ohji S."/>
            <person name="Yamazoe A."/>
            <person name="Ichikawa N."/>
            <person name="Kimura A."/>
            <person name="Fujita N."/>
        </authorList>
    </citation>
    <scope>NUCLEOTIDE SEQUENCE [LARGE SCALE GENOMIC DNA]</scope>
    <source>
        <strain evidence="3 4">NBRC 104936</strain>
    </source>
</reference>
<dbReference type="Pfam" id="PF07238">
    <property type="entry name" value="PilZ"/>
    <property type="match status" value="1"/>
</dbReference>
<dbReference type="Gene3D" id="2.40.10.220">
    <property type="entry name" value="predicted glycosyltransferase like domains"/>
    <property type="match status" value="1"/>
</dbReference>
<dbReference type="EMBL" id="BBWU01000010">
    <property type="protein sequence ID" value="GAO38258.1"/>
    <property type="molecule type" value="Genomic_DNA"/>
</dbReference>
<name>A0A0E9ML65_9SPHN</name>
<organism evidence="3 4">
    <name type="scientific">Sphingomonas changbaiensis NBRC 104936</name>
    <dbReference type="NCBI Taxonomy" id="1219043"/>
    <lineage>
        <taxon>Bacteria</taxon>
        <taxon>Pseudomonadati</taxon>
        <taxon>Pseudomonadota</taxon>
        <taxon>Alphaproteobacteria</taxon>
        <taxon>Sphingomonadales</taxon>
        <taxon>Sphingomonadaceae</taxon>
        <taxon>Sphingomonas</taxon>
    </lineage>
</organism>
<sequence>MQPTPEKTSPPADAQERTSGRTNFFLSTNLSFQDRSPLTARVRNLSGGGMMVELAEEPVVELARGERLIAELRNIGRVKGEIAWIRGRRFGIKFDREIDPEAARQPVVIGEGTPDYVKPVLLPNRSLKYVEGLKGW</sequence>
<keyword evidence="4" id="KW-1185">Reference proteome</keyword>
<gene>
    <name evidence="3" type="ORF">SCH01S_10_00680</name>
</gene>
<dbReference type="AlphaFoldDB" id="A0A0E9ML65"/>
<proteinExistence type="predicted"/>
<evidence type="ECO:0000259" key="2">
    <source>
        <dbReference type="Pfam" id="PF07238"/>
    </source>
</evidence>
<evidence type="ECO:0000313" key="4">
    <source>
        <dbReference type="Proteomes" id="UP000033202"/>
    </source>
</evidence>
<feature type="domain" description="PilZ" evidence="2">
    <location>
        <begin position="15"/>
        <end position="104"/>
    </location>
</feature>